<dbReference type="EMBL" id="JAGUCO010000003">
    <property type="protein sequence ID" value="MBS2097788.1"/>
    <property type="molecule type" value="Genomic_DNA"/>
</dbReference>
<dbReference type="NCBIfam" id="NF003952">
    <property type="entry name" value="PRK05450.1-5"/>
    <property type="match status" value="1"/>
</dbReference>
<comment type="pathway">
    <text evidence="4">Nucleotide-sugar biosynthesis; CMP-3-deoxy-D-manno-octulosonate biosynthesis; CMP-3-deoxy-D-manno-octulosonate from 3-deoxy-D-manno-octulosonate and CTP: step 1/1.</text>
</comment>
<dbReference type="InterPro" id="IPR003329">
    <property type="entry name" value="Cytidylyl_trans"/>
</dbReference>
<keyword evidence="1 4" id="KW-0808">Transferase</keyword>
<sequence>MLEKNILGLIPARFGSTRFPGKPLADIGGKPMIQRVYEQAQKELKYVYVATDDERIEHAVSKFGGKVVMTSEDHQSGTDRCAEALLKVKQLEETDFYAVLNIQGDEPFISPEQIGLVAKCFNQAETELATLVKPIKHTEDLFNPNKPKVVVSKDKKALYFSRSPIPYLRSEQEKDWVDKHQYYNHIGLYGYRSDVLMEITRLPLGQLELAESLEQLRWLENGYSIRVEETNEQAVAIDTPQDLEKLLKSGLIR</sequence>
<dbReference type="NCBIfam" id="NF009905">
    <property type="entry name" value="PRK13368.1"/>
    <property type="match status" value="1"/>
</dbReference>
<comment type="similarity">
    <text evidence="4">Belongs to the KdsB family.</text>
</comment>
<evidence type="ECO:0000313" key="5">
    <source>
        <dbReference type="EMBL" id="MBS2097788.1"/>
    </source>
</evidence>
<gene>
    <name evidence="4 5" type="primary">kdsB</name>
    <name evidence="5" type="ORF">KEM10_05815</name>
</gene>
<evidence type="ECO:0000256" key="1">
    <source>
        <dbReference type="ARBA" id="ARBA00022679"/>
    </source>
</evidence>
<dbReference type="NCBIfam" id="TIGR00466">
    <property type="entry name" value="kdsB"/>
    <property type="match status" value="1"/>
</dbReference>
<keyword evidence="4" id="KW-0963">Cytoplasm</keyword>
<evidence type="ECO:0000256" key="3">
    <source>
        <dbReference type="ARBA" id="ARBA00022985"/>
    </source>
</evidence>
<protein>
    <recommendedName>
        <fullName evidence="4">3-deoxy-manno-octulosonate cytidylyltransferase</fullName>
        <ecNumber evidence="4">2.7.7.38</ecNumber>
    </recommendedName>
    <alternativeName>
        <fullName evidence="4">CMP-2-keto-3-deoxyoctulosonic acid synthase</fullName>
        <shortName evidence="4">CKS</shortName>
        <shortName evidence="4">CMP-KDO synthase</shortName>
    </alternativeName>
</protein>
<comment type="function">
    <text evidence="4">Activates KDO (a required 8-carbon sugar) for incorporation into bacterial lipopolysaccharide in Gram-negative bacteria.</text>
</comment>
<dbReference type="Gene3D" id="3.90.550.10">
    <property type="entry name" value="Spore Coat Polysaccharide Biosynthesis Protein SpsA, Chain A"/>
    <property type="match status" value="1"/>
</dbReference>
<comment type="subcellular location">
    <subcellularLocation>
        <location evidence="4">Cytoplasm</location>
    </subcellularLocation>
</comment>
<dbReference type="HAMAP" id="MF_00057">
    <property type="entry name" value="KdsB"/>
    <property type="match status" value="1"/>
</dbReference>
<keyword evidence="3 4" id="KW-0448">Lipopolysaccharide biosynthesis</keyword>
<comment type="caution">
    <text evidence="5">The sequence shown here is derived from an EMBL/GenBank/DDBJ whole genome shotgun (WGS) entry which is preliminary data.</text>
</comment>
<reference evidence="5 6" key="1">
    <citation type="journal article" date="2015" name="Int. J. Syst. Evol. Microbiol.">
        <title>Carboxylicivirga linearis sp. nov., isolated from a sea cucumber culture pond.</title>
        <authorList>
            <person name="Wang F.Q."/>
            <person name="Zhou Y.X."/>
            <person name="Lin X.Z."/>
            <person name="Chen G.J."/>
            <person name="Du Z.J."/>
        </authorList>
    </citation>
    <scope>NUCLEOTIDE SEQUENCE [LARGE SCALE GENOMIC DNA]</scope>
    <source>
        <strain evidence="5 6">FB218</strain>
    </source>
</reference>
<name>A0ABS5JS84_9BACT</name>
<dbReference type="PANTHER" id="PTHR42866:SF2">
    <property type="entry name" value="3-DEOXY-MANNO-OCTULOSONATE CYTIDYLYLTRANSFERASE, MITOCHONDRIAL"/>
    <property type="match status" value="1"/>
</dbReference>
<dbReference type="GO" id="GO:0008690">
    <property type="term" value="F:3-deoxy-manno-octulosonate cytidylyltransferase activity"/>
    <property type="evidence" value="ECO:0007669"/>
    <property type="project" value="UniProtKB-EC"/>
</dbReference>
<dbReference type="CDD" id="cd02517">
    <property type="entry name" value="CMP-KDO-Synthetase"/>
    <property type="match status" value="1"/>
</dbReference>
<evidence type="ECO:0000313" key="6">
    <source>
        <dbReference type="Proteomes" id="UP000708576"/>
    </source>
</evidence>
<dbReference type="InterPro" id="IPR004528">
    <property type="entry name" value="KdsB"/>
</dbReference>
<evidence type="ECO:0000256" key="4">
    <source>
        <dbReference type="HAMAP-Rule" id="MF_00057"/>
    </source>
</evidence>
<dbReference type="NCBIfam" id="NF003950">
    <property type="entry name" value="PRK05450.1-3"/>
    <property type="match status" value="1"/>
</dbReference>
<evidence type="ECO:0000256" key="2">
    <source>
        <dbReference type="ARBA" id="ARBA00022695"/>
    </source>
</evidence>
<dbReference type="PANTHER" id="PTHR42866">
    <property type="entry name" value="3-DEOXY-MANNO-OCTULOSONATE CYTIDYLYLTRANSFERASE"/>
    <property type="match status" value="1"/>
</dbReference>
<keyword evidence="2 4" id="KW-0548">Nucleotidyltransferase</keyword>
<accession>A0ABS5JS84</accession>
<dbReference type="InterPro" id="IPR029044">
    <property type="entry name" value="Nucleotide-diphossugar_trans"/>
</dbReference>
<keyword evidence="6" id="KW-1185">Reference proteome</keyword>
<proteinExistence type="inferred from homology"/>
<dbReference type="RefSeq" id="WP_212214647.1">
    <property type="nucleotide sequence ID" value="NZ_JAGUCO010000003.1"/>
</dbReference>
<dbReference type="Proteomes" id="UP000708576">
    <property type="component" value="Unassembled WGS sequence"/>
</dbReference>
<organism evidence="5 6">
    <name type="scientific">Carboxylicivirga linearis</name>
    <dbReference type="NCBI Taxonomy" id="1628157"/>
    <lineage>
        <taxon>Bacteria</taxon>
        <taxon>Pseudomonadati</taxon>
        <taxon>Bacteroidota</taxon>
        <taxon>Bacteroidia</taxon>
        <taxon>Marinilabiliales</taxon>
        <taxon>Marinilabiliaceae</taxon>
        <taxon>Carboxylicivirga</taxon>
    </lineage>
</organism>
<comment type="catalytic activity">
    <reaction evidence="4">
        <text>3-deoxy-alpha-D-manno-oct-2-ulosonate + CTP = CMP-3-deoxy-beta-D-manno-octulosonate + diphosphate</text>
        <dbReference type="Rhea" id="RHEA:23448"/>
        <dbReference type="ChEBI" id="CHEBI:33019"/>
        <dbReference type="ChEBI" id="CHEBI:37563"/>
        <dbReference type="ChEBI" id="CHEBI:85986"/>
        <dbReference type="ChEBI" id="CHEBI:85987"/>
        <dbReference type="EC" id="2.7.7.38"/>
    </reaction>
</comment>
<dbReference type="SUPFAM" id="SSF53448">
    <property type="entry name" value="Nucleotide-diphospho-sugar transferases"/>
    <property type="match status" value="1"/>
</dbReference>
<dbReference type="Pfam" id="PF02348">
    <property type="entry name" value="CTP_transf_3"/>
    <property type="match status" value="1"/>
</dbReference>
<dbReference type="EC" id="2.7.7.38" evidence="4"/>